<sequence>MNYFTNTTTVTATQNDAVLINSNDFTATKRKFENDNTEFPSTKRFQFIHPLSSNLIHQQQNMSGITYASPDYKPNFKLSANATANRANITSERTPSPMVEDITMMEEDLTDEDEILPTPSDVSSCTNTYLTHDVGLDLDEGGYTGSLELGWNEMYHL</sequence>
<dbReference type="AlphaFoldDB" id="A0A8H7V3F5"/>
<name>A0A8H7V3F5_9FUNG</name>
<dbReference type="OrthoDB" id="2264767at2759"/>
<comment type="caution">
    <text evidence="1">The sequence shown here is derived from an EMBL/GenBank/DDBJ whole genome shotgun (WGS) entry which is preliminary data.</text>
</comment>
<evidence type="ECO:0000313" key="2">
    <source>
        <dbReference type="Proteomes" id="UP000603453"/>
    </source>
</evidence>
<organism evidence="1 2">
    <name type="scientific">Mucor saturninus</name>
    <dbReference type="NCBI Taxonomy" id="64648"/>
    <lineage>
        <taxon>Eukaryota</taxon>
        <taxon>Fungi</taxon>
        <taxon>Fungi incertae sedis</taxon>
        <taxon>Mucoromycota</taxon>
        <taxon>Mucoromycotina</taxon>
        <taxon>Mucoromycetes</taxon>
        <taxon>Mucorales</taxon>
        <taxon>Mucorineae</taxon>
        <taxon>Mucoraceae</taxon>
        <taxon>Mucor</taxon>
    </lineage>
</organism>
<dbReference type="Proteomes" id="UP000603453">
    <property type="component" value="Unassembled WGS sequence"/>
</dbReference>
<reference evidence="1" key="1">
    <citation type="submission" date="2020-12" db="EMBL/GenBank/DDBJ databases">
        <title>Metabolic potential, ecology and presence of endohyphal bacteria is reflected in genomic diversity of Mucoromycotina.</title>
        <authorList>
            <person name="Muszewska A."/>
            <person name="Okrasinska A."/>
            <person name="Steczkiewicz K."/>
            <person name="Drgas O."/>
            <person name="Orlowska M."/>
            <person name="Perlinska-Lenart U."/>
            <person name="Aleksandrzak-Piekarczyk T."/>
            <person name="Szatraj K."/>
            <person name="Zielenkiewicz U."/>
            <person name="Pilsyk S."/>
            <person name="Malc E."/>
            <person name="Mieczkowski P."/>
            <person name="Kruszewska J.S."/>
            <person name="Biernat P."/>
            <person name="Pawlowska J."/>
        </authorList>
    </citation>
    <scope>NUCLEOTIDE SEQUENCE</scope>
    <source>
        <strain evidence="1">WA0000017839</strain>
    </source>
</reference>
<accession>A0A8H7V3F5</accession>
<protein>
    <submittedName>
        <fullName evidence="1">Uncharacterized protein</fullName>
    </submittedName>
</protein>
<keyword evidence="2" id="KW-1185">Reference proteome</keyword>
<evidence type="ECO:0000313" key="1">
    <source>
        <dbReference type="EMBL" id="KAG2199959.1"/>
    </source>
</evidence>
<dbReference type="EMBL" id="JAEPRD010000090">
    <property type="protein sequence ID" value="KAG2199959.1"/>
    <property type="molecule type" value="Genomic_DNA"/>
</dbReference>
<proteinExistence type="predicted"/>
<gene>
    <name evidence="1" type="ORF">INT47_009285</name>
</gene>